<dbReference type="CDD" id="cd12913">
    <property type="entry name" value="PDC1_MCP_like"/>
    <property type="match status" value="1"/>
</dbReference>
<dbReference type="Gene3D" id="3.30.565.10">
    <property type="entry name" value="Histidine kinase-like ATPase, C-terminal domain"/>
    <property type="match status" value="1"/>
</dbReference>
<dbReference type="Gene3D" id="3.30.450.20">
    <property type="entry name" value="PAS domain"/>
    <property type="match status" value="2"/>
</dbReference>
<dbReference type="PROSITE" id="PS50113">
    <property type="entry name" value="PAC"/>
    <property type="match status" value="1"/>
</dbReference>
<dbReference type="InterPro" id="IPR035965">
    <property type="entry name" value="PAS-like_dom_sf"/>
</dbReference>
<dbReference type="InterPro" id="IPR033479">
    <property type="entry name" value="dCache_1"/>
</dbReference>
<dbReference type="CDD" id="cd00082">
    <property type="entry name" value="HisKA"/>
    <property type="match status" value="1"/>
</dbReference>
<keyword evidence="20" id="KW-1185">Reference proteome</keyword>
<dbReference type="CDD" id="cd12912">
    <property type="entry name" value="PDC2_MCP_like"/>
    <property type="match status" value="1"/>
</dbReference>
<dbReference type="SMART" id="SM00086">
    <property type="entry name" value="PAC"/>
    <property type="match status" value="2"/>
</dbReference>
<evidence type="ECO:0000313" key="19">
    <source>
        <dbReference type="EMBL" id="PRY23210.1"/>
    </source>
</evidence>
<accession>A0A2T0RQ30</accession>
<evidence type="ECO:0000256" key="6">
    <source>
        <dbReference type="ARBA" id="ARBA00022679"/>
    </source>
</evidence>
<dbReference type="NCBIfam" id="TIGR00229">
    <property type="entry name" value="sensory_box"/>
    <property type="match status" value="1"/>
</dbReference>
<evidence type="ECO:0000256" key="13">
    <source>
        <dbReference type="ARBA" id="ARBA00023136"/>
    </source>
</evidence>
<dbReference type="InterPro" id="IPR001610">
    <property type="entry name" value="PAC"/>
</dbReference>
<evidence type="ECO:0000256" key="11">
    <source>
        <dbReference type="ARBA" id="ARBA00022989"/>
    </source>
</evidence>
<dbReference type="EC" id="2.7.13.3" evidence="3"/>
<name>A0A2T0RQ30_9RHOB</name>
<evidence type="ECO:0000259" key="18">
    <source>
        <dbReference type="PROSITE" id="PS50113"/>
    </source>
</evidence>
<dbReference type="RefSeq" id="WP_106205510.1">
    <property type="nucleotide sequence ID" value="NZ_PVTD01000005.1"/>
</dbReference>
<evidence type="ECO:0000259" key="16">
    <source>
        <dbReference type="PROSITE" id="PS50109"/>
    </source>
</evidence>
<dbReference type="SMART" id="SM00387">
    <property type="entry name" value="HATPase_c"/>
    <property type="match status" value="1"/>
</dbReference>
<evidence type="ECO:0000256" key="3">
    <source>
        <dbReference type="ARBA" id="ARBA00012438"/>
    </source>
</evidence>
<dbReference type="SUPFAM" id="SSF55785">
    <property type="entry name" value="PYP-like sensor domain (PAS domain)"/>
    <property type="match status" value="1"/>
</dbReference>
<keyword evidence="9" id="KW-0418">Kinase</keyword>
<dbReference type="AlphaFoldDB" id="A0A2T0RQ30"/>
<proteinExistence type="predicted"/>
<dbReference type="Pfam" id="PF02518">
    <property type="entry name" value="HATPase_c"/>
    <property type="match status" value="1"/>
</dbReference>
<evidence type="ECO:0000256" key="10">
    <source>
        <dbReference type="ARBA" id="ARBA00022840"/>
    </source>
</evidence>
<dbReference type="Proteomes" id="UP000239480">
    <property type="component" value="Unassembled WGS sequence"/>
</dbReference>
<keyword evidence="10" id="KW-0067">ATP-binding</keyword>
<dbReference type="Gene3D" id="1.10.287.130">
    <property type="match status" value="1"/>
</dbReference>
<keyword evidence="7 15" id="KW-0812">Transmembrane</keyword>
<sequence length="799" mass="87365">MRTSLGALLAIGLAGLQFIAVMVVVFSSHITSERALLDHARGLLSDVGANITEHSKSFLGPARGAAELSARLAQSDVITSENPELLERLLFQQLQVAPQFAGLFLGSEDGDFIYVMRSEGPAPFRSKIITVDNGTRMTDLIWRDDDFTVVEQRQDPDDPYDPRTRPWYEKARAELTTIWTAPYIFFSSQQPGITLASPVLDGGGGIRGVVGVDIEISEISDFLARQRIGKTGRALIIHENGDVIAHPNKEFLKSEDADGTLRFASIGDFEDPIARAAFLQLTAGSTEPVTREAVSQFSYEGESYVSVVKPVVSEKLPWTIAAYAPENDFTEVIKQNRMMNTWIALAVAIVTGVFGLALANYIHKPVRAFAVRSALISQGEIPPSEPLPATYRELERANATLMQQIAARRETEIEYGRTFALSSRGMAQIEAGSGRLLRVNEKFSEITGYSSDELGQMTFQDLVIRPDPSLSQLYGYVGVEDGEFRGEVPCRRKDGETIWTSVNAIMVHNQEGAPLHLVLTMDDITQYRLKEEQISELNKDLTSLSRHNTMGQLAAGLAHELNQPLTAIAQNADTALLTLKQLSLSDPELQEILTEIEEQSLRAGEIIRALRGFIRKDEGVRTMFDLKELVEQTERLVIAEAHAADVTIETDLPPLPPVEAIRIQVAQVLVNLLRNAIESLASNTEGERRVRVAATVAGDKVQVCVEDNGPGVDPNINLFTAFESTKADGMGIGLSICQTIVQTNGGELWHEPAPDGGARFCFDLVAGGIDASDHMASLDGPEQKRSGQSGGSGRRQQNT</sequence>
<dbReference type="InterPro" id="IPR004358">
    <property type="entry name" value="Sig_transdc_His_kin-like_C"/>
</dbReference>
<dbReference type="PANTHER" id="PTHR43065">
    <property type="entry name" value="SENSOR HISTIDINE KINASE"/>
    <property type="match status" value="1"/>
</dbReference>
<dbReference type="SUPFAM" id="SSF103190">
    <property type="entry name" value="Sensory domain-like"/>
    <property type="match status" value="1"/>
</dbReference>
<dbReference type="Pfam" id="PF00512">
    <property type="entry name" value="HisKA"/>
    <property type="match status" value="1"/>
</dbReference>
<evidence type="ECO:0000256" key="1">
    <source>
        <dbReference type="ARBA" id="ARBA00000085"/>
    </source>
</evidence>
<evidence type="ECO:0000256" key="14">
    <source>
        <dbReference type="SAM" id="MobiDB-lite"/>
    </source>
</evidence>
<keyword evidence="4" id="KW-1003">Cell membrane</keyword>
<dbReference type="InterPro" id="IPR003661">
    <property type="entry name" value="HisK_dim/P_dom"/>
</dbReference>
<dbReference type="SMART" id="SM00388">
    <property type="entry name" value="HisKA"/>
    <property type="match status" value="1"/>
</dbReference>
<dbReference type="PRINTS" id="PR00344">
    <property type="entry name" value="BCTRLSENSOR"/>
</dbReference>
<dbReference type="SUPFAM" id="SSF47384">
    <property type="entry name" value="Homodimeric domain of signal transducing histidine kinase"/>
    <property type="match status" value="1"/>
</dbReference>
<evidence type="ECO:0000256" key="15">
    <source>
        <dbReference type="SAM" id="Phobius"/>
    </source>
</evidence>
<dbReference type="InterPro" id="IPR000700">
    <property type="entry name" value="PAS-assoc_C"/>
</dbReference>
<dbReference type="InterPro" id="IPR036097">
    <property type="entry name" value="HisK_dim/P_sf"/>
</dbReference>
<evidence type="ECO:0000259" key="17">
    <source>
        <dbReference type="PROSITE" id="PS50112"/>
    </source>
</evidence>
<dbReference type="GO" id="GO:0005886">
    <property type="term" value="C:plasma membrane"/>
    <property type="evidence" value="ECO:0007669"/>
    <property type="project" value="UniProtKB-SubCell"/>
</dbReference>
<feature type="domain" description="PAS" evidence="17">
    <location>
        <begin position="433"/>
        <end position="454"/>
    </location>
</feature>
<keyword evidence="8" id="KW-0547">Nucleotide-binding</keyword>
<comment type="catalytic activity">
    <reaction evidence="1">
        <text>ATP + protein L-histidine = ADP + protein N-phospho-L-histidine.</text>
        <dbReference type="EC" id="2.7.13.3"/>
    </reaction>
</comment>
<dbReference type="PROSITE" id="PS50112">
    <property type="entry name" value="PAS"/>
    <property type="match status" value="1"/>
</dbReference>
<reference evidence="19 20" key="1">
    <citation type="submission" date="2018-03" db="EMBL/GenBank/DDBJ databases">
        <title>Genomic Encyclopedia of Archaeal and Bacterial Type Strains, Phase II (KMG-II): from individual species to whole genera.</title>
        <authorList>
            <person name="Goeker M."/>
        </authorList>
    </citation>
    <scope>NUCLEOTIDE SEQUENCE [LARGE SCALE GENOMIC DNA]</scope>
    <source>
        <strain evidence="19 20">DSM 29328</strain>
    </source>
</reference>
<evidence type="ECO:0000256" key="5">
    <source>
        <dbReference type="ARBA" id="ARBA00022553"/>
    </source>
</evidence>
<dbReference type="InterPro" id="IPR036890">
    <property type="entry name" value="HATPase_C_sf"/>
</dbReference>
<dbReference type="InterPro" id="IPR003594">
    <property type="entry name" value="HATPase_dom"/>
</dbReference>
<dbReference type="Pfam" id="PF13426">
    <property type="entry name" value="PAS_9"/>
    <property type="match status" value="1"/>
</dbReference>
<dbReference type="PROSITE" id="PS50109">
    <property type="entry name" value="HIS_KIN"/>
    <property type="match status" value="1"/>
</dbReference>
<comment type="caution">
    <text evidence="19">The sequence shown here is derived from an EMBL/GenBank/DDBJ whole genome shotgun (WGS) entry which is preliminary data.</text>
</comment>
<dbReference type="OrthoDB" id="9795133at2"/>
<dbReference type="GO" id="GO:0005524">
    <property type="term" value="F:ATP binding"/>
    <property type="evidence" value="ECO:0007669"/>
    <property type="project" value="UniProtKB-KW"/>
</dbReference>
<evidence type="ECO:0000256" key="12">
    <source>
        <dbReference type="ARBA" id="ARBA00023012"/>
    </source>
</evidence>
<feature type="region of interest" description="Disordered" evidence="14">
    <location>
        <begin position="773"/>
        <end position="799"/>
    </location>
</feature>
<dbReference type="InterPro" id="IPR029151">
    <property type="entry name" value="Sensor-like_sf"/>
</dbReference>
<keyword evidence="11 15" id="KW-1133">Transmembrane helix</keyword>
<gene>
    <name evidence="19" type="ORF">CLV78_105265</name>
</gene>
<feature type="domain" description="Histidine kinase" evidence="16">
    <location>
        <begin position="556"/>
        <end position="768"/>
    </location>
</feature>
<dbReference type="GO" id="GO:0000155">
    <property type="term" value="F:phosphorelay sensor kinase activity"/>
    <property type="evidence" value="ECO:0007669"/>
    <property type="project" value="InterPro"/>
</dbReference>
<dbReference type="InterPro" id="IPR000014">
    <property type="entry name" value="PAS"/>
</dbReference>
<keyword evidence="12" id="KW-0902">Two-component regulatory system</keyword>
<dbReference type="Pfam" id="PF02743">
    <property type="entry name" value="dCache_1"/>
    <property type="match status" value="1"/>
</dbReference>
<dbReference type="InterPro" id="IPR005467">
    <property type="entry name" value="His_kinase_dom"/>
</dbReference>
<dbReference type="PANTHER" id="PTHR43065:SF10">
    <property type="entry name" value="PEROXIDE STRESS-ACTIVATED HISTIDINE KINASE MAK3"/>
    <property type="match status" value="1"/>
</dbReference>
<keyword evidence="5" id="KW-0597">Phosphoprotein</keyword>
<organism evidence="19 20">
    <name type="scientific">Aliiruegeria haliotis</name>
    <dbReference type="NCBI Taxonomy" id="1280846"/>
    <lineage>
        <taxon>Bacteria</taxon>
        <taxon>Pseudomonadati</taxon>
        <taxon>Pseudomonadota</taxon>
        <taxon>Alphaproteobacteria</taxon>
        <taxon>Rhodobacterales</taxon>
        <taxon>Roseobacteraceae</taxon>
        <taxon>Aliiruegeria</taxon>
    </lineage>
</organism>
<feature type="transmembrane region" description="Helical" evidence="15">
    <location>
        <begin position="342"/>
        <end position="362"/>
    </location>
</feature>
<evidence type="ECO:0000256" key="8">
    <source>
        <dbReference type="ARBA" id="ARBA00022741"/>
    </source>
</evidence>
<evidence type="ECO:0000256" key="4">
    <source>
        <dbReference type="ARBA" id="ARBA00022475"/>
    </source>
</evidence>
<dbReference type="SUPFAM" id="SSF55874">
    <property type="entry name" value="ATPase domain of HSP90 chaperone/DNA topoisomerase II/histidine kinase"/>
    <property type="match status" value="1"/>
</dbReference>
<feature type="domain" description="PAC" evidence="18">
    <location>
        <begin position="484"/>
        <end position="536"/>
    </location>
</feature>
<dbReference type="CDD" id="cd00130">
    <property type="entry name" value="PAS"/>
    <property type="match status" value="1"/>
</dbReference>
<comment type="subcellular location">
    <subcellularLocation>
        <location evidence="2">Cell membrane</location>
        <topology evidence="2">Multi-pass membrane protein</topology>
    </subcellularLocation>
</comment>
<evidence type="ECO:0000256" key="2">
    <source>
        <dbReference type="ARBA" id="ARBA00004651"/>
    </source>
</evidence>
<dbReference type="EMBL" id="PVTD01000005">
    <property type="protein sequence ID" value="PRY23210.1"/>
    <property type="molecule type" value="Genomic_DNA"/>
</dbReference>
<evidence type="ECO:0000256" key="7">
    <source>
        <dbReference type="ARBA" id="ARBA00022692"/>
    </source>
</evidence>
<keyword evidence="6" id="KW-0808">Transferase</keyword>
<evidence type="ECO:0000313" key="20">
    <source>
        <dbReference type="Proteomes" id="UP000239480"/>
    </source>
</evidence>
<keyword evidence="13 15" id="KW-0472">Membrane</keyword>
<protein>
    <recommendedName>
        <fullName evidence="3">histidine kinase</fullName>
        <ecNumber evidence="3">2.7.13.3</ecNumber>
    </recommendedName>
</protein>
<evidence type="ECO:0000256" key="9">
    <source>
        <dbReference type="ARBA" id="ARBA00022777"/>
    </source>
</evidence>